<evidence type="ECO:0000313" key="2">
    <source>
        <dbReference type="EMBL" id="KAH3873569.1"/>
    </source>
</evidence>
<reference evidence="2" key="1">
    <citation type="journal article" date="2019" name="bioRxiv">
        <title>The Genome of the Zebra Mussel, Dreissena polymorpha: A Resource for Invasive Species Research.</title>
        <authorList>
            <person name="McCartney M.A."/>
            <person name="Auch B."/>
            <person name="Kono T."/>
            <person name="Mallez S."/>
            <person name="Zhang Y."/>
            <person name="Obille A."/>
            <person name="Becker A."/>
            <person name="Abrahante J.E."/>
            <person name="Garbe J."/>
            <person name="Badalamenti J.P."/>
            <person name="Herman A."/>
            <person name="Mangelson H."/>
            <person name="Liachko I."/>
            <person name="Sullivan S."/>
            <person name="Sone E.D."/>
            <person name="Koren S."/>
            <person name="Silverstein K.A.T."/>
            <person name="Beckman K.B."/>
            <person name="Gohl D.M."/>
        </authorList>
    </citation>
    <scope>NUCLEOTIDE SEQUENCE</scope>
    <source>
        <strain evidence="2">Duluth1</strain>
        <tissue evidence="2">Whole animal</tissue>
    </source>
</reference>
<dbReference type="EMBL" id="JAIWYP010000002">
    <property type="protein sequence ID" value="KAH3873569.1"/>
    <property type="molecule type" value="Genomic_DNA"/>
</dbReference>
<protein>
    <submittedName>
        <fullName evidence="2">Uncharacterized protein</fullName>
    </submittedName>
</protein>
<dbReference type="Proteomes" id="UP000828390">
    <property type="component" value="Unassembled WGS sequence"/>
</dbReference>
<evidence type="ECO:0000313" key="3">
    <source>
        <dbReference type="Proteomes" id="UP000828390"/>
    </source>
</evidence>
<feature type="region of interest" description="Disordered" evidence="1">
    <location>
        <begin position="1"/>
        <end position="24"/>
    </location>
</feature>
<reference evidence="2" key="2">
    <citation type="submission" date="2020-11" db="EMBL/GenBank/DDBJ databases">
        <authorList>
            <person name="McCartney M.A."/>
            <person name="Auch B."/>
            <person name="Kono T."/>
            <person name="Mallez S."/>
            <person name="Becker A."/>
            <person name="Gohl D.M."/>
            <person name="Silverstein K.A.T."/>
            <person name="Koren S."/>
            <person name="Bechman K.B."/>
            <person name="Herman A."/>
            <person name="Abrahante J.E."/>
            <person name="Garbe J."/>
        </authorList>
    </citation>
    <scope>NUCLEOTIDE SEQUENCE</scope>
    <source>
        <strain evidence="2">Duluth1</strain>
        <tissue evidence="2">Whole animal</tissue>
    </source>
</reference>
<accession>A0A9D4RM80</accession>
<proteinExistence type="predicted"/>
<evidence type="ECO:0000256" key="1">
    <source>
        <dbReference type="SAM" id="MobiDB-lite"/>
    </source>
</evidence>
<comment type="caution">
    <text evidence="2">The sequence shown here is derived from an EMBL/GenBank/DDBJ whole genome shotgun (WGS) entry which is preliminary data.</text>
</comment>
<keyword evidence="3" id="KW-1185">Reference proteome</keyword>
<gene>
    <name evidence="2" type="ORF">DPMN_036807</name>
</gene>
<dbReference type="AlphaFoldDB" id="A0A9D4RM80"/>
<sequence length="161" mass="17925">MARTSLFRQPASQPASPPASQPARIRQSNNQFFPSENLVKNTIKAENNWTLKVTSRKLTRKTVPPVEKLDSRGHVIQHIIRTNVLTKCNEDCTSSVNKENCQSNGGHVFQRTGTIYELSGNFRELTKKSSRPPPSSGHVFLTRTSLRPPSGHAFVPTATVF</sequence>
<organism evidence="2 3">
    <name type="scientific">Dreissena polymorpha</name>
    <name type="common">Zebra mussel</name>
    <name type="synonym">Mytilus polymorpha</name>
    <dbReference type="NCBI Taxonomy" id="45954"/>
    <lineage>
        <taxon>Eukaryota</taxon>
        <taxon>Metazoa</taxon>
        <taxon>Spiralia</taxon>
        <taxon>Lophotrochozoa</taxon>
        <taxon>Mollusca</taxon>
        <taxon>Bivalvia</taxon>
        <taxon>Autobranchia</taxon>
        <taxon>Heteroconchia</taxon>
        <taxon>Euheterodonta</taxon>
        <taxon>Imparidentia</taxon>
        <taxon>Neoheterodontei</taxon>
        <taxon>Myida</taxon>
        <taxon>Dreissenoidea</taxon>
        <taxon>Dreissenidae</taxon>
        <taxon>Dreissena</taxon>
    </lineage>
</organism>
<name>A0A9D4RM80_DREPO</name>